<dbReference type="EMBL" id="OY726394">
    <property type="protein sequence ID" value="CAJ1499984.1"/>
    <property type="molecule type" value="Genomic_DNA"/>
</dbReference>
<proteinExistence type="predicted"/>
<evidence type="ECO:0000313" key="4">
    <source>
        <dbReference type="Proteomes" id="UP001190336"/>
    </source>
</evidence>
<evidence type="ECO:0000256" key="1">
    <source>
        <dbReference type="SAM" id="MobiDB-lite"/>
    </source>
</evidence>
<organism evidence="3 4">
    <name type="scientific">[Mycobacterium] kokjensenii</name>
    <dbReference type="NCBI Taxonomy" id="3064287"/>
    <lineage>
        <taxon>Bacteria</taxon>
        <taxon>Bacillati</taxon>
        <taxon>Actinomycetota</taxon>
        <taxon>Actinomycetes</taxon>
        <taxon>Mycobacteriales</taxon>
        <taxon>Mycobacteriaceae</taxon>
        <taxon>Mycolicibacter</taxon>
    </lineage>
</organism>
<dbReference type="PROSITE" id="PS51257">
    <property type="entry name" value="PROKAR_LIPOPROTEIN"/>
    <property type="match status" value="1"/>
</dbReference>
<dbReference type="RefSeq" id="WP_308473110.1">
    <property type="nucleotide sequence ID" value="NZ_OY726394.1"/>
</dbReference>
<keyword evidence="4" id="KW-1185">Reference proteome</keyword>
<feature type="compositionally biased region" description="Polar residues" evidence="1">
    <location>
        <begin position="28"/>
        <end position="52"/>
    </location>
</feature>
<feature type="chain" id="PRO_5046334215" description="Lipoprotein" evidence="2">
    <location>
        <begin position="22"/>
        <end position="192"/>
    </location>
</feature>
<keyword evidence="2" id="KW-0732">Signal</keyword>
<feature type="signal peptide" evidence="2">
    <location>
        <begin position="1"/>
        <end position="21"/>
    </location>
</feature>
<sequence>MQRVLVAVCLTVACLAGSACSGNGNSSTRSTAQSPRDSQAKNDSGISGNGHQTTFTLNGVEGSIDAPVDCVSVSGTSAGEPLSVSLSIASNEKAVYEIARKQYPDLETVWELGKKIDQVVVKIMNDGSVGELAIQYQGKYVEAKSRFGFDAVHSQSGRTHVVSGSIADVMDVEAESFQSKINFPYKMTVSCP</sequence>
<evidence type="ECO:0000313" key="3">
    <source>
        <dbReference type="EMBL" id="CAJ1499984.1"/>
    </source>
</evidence>
<dbReference type="Proteomes" id="UP001190336">
    <property type="component" value="Chromosome"/>
</dbReference>
<reference evidence="3 4" key="1">
    <citation type="submission" date="2023-08" db="EMBL/GenBank/DDBJ databases">
        <authorList>
            <person name="Folkvardsen B D."/>
            <person name="Norman A."/>
        </authorList>
    </citation>
    <scope>NUCLEOTIDE SEQUENCE [LARGE SCALE GENOMIC DNA]</scope>
    <source>
        <strain evidence="3 4">Mu0083</strain>
    </source>
</reference>
<evidence type="ECO:0000256" key="2">
    <source>
        <dbReference type="SAM" id="SignalP"/>
    </source>
</evidence>
<accession>A0ABN9N7E7</accession>
<gene>
    <name evidence="3" type="ORF">MU0083_002319</name>
</gene>
<name>A0ABN9N7E7_9MYCO</name>
<feature type="region of interest" description="Disordered" evidence="1">
    <location>
        <begin position="20"/>
        <end position="52"/>
    </location>
</feature>
<protein>
    <recommendedName>
        <fullName evidence="5">Lipoprotein</fullName>
    </recommendedName>
</protein>
<evidence type="ECO:0008006" key="5">
    <source>
        <dbReference type="Google" id="ProtNLM"/>
    </source>
</evidence>